<dbReference type="Pfam" id="PF07853">
    <property type="entry name" value="DUF1648"/>
    <property type="match status" value="1"/>
</dbReference>
<feature type="transmembrane region" description="Helical" evidence="1">
    <location>
        <begin position="187"/>
        <end position="205"/>
    </location>
</feature>
<dbReference type="STRING" id="1423783.FC50_GL001263"/>
<dbReference type="PANTHER" id="PTHR37810">
    <property type="entry name" value="IMMUNITY PROTEIN SDPI"/>
    <property type="match status" value="1"/>
</dbReference>
<dbReference type="AlphaFoldDB" id="A0A0R1TXE0"/>
<evidence type="ECO:0000256" key="1">
    <source>
        <dbReference type="SAM" id="Phobius"/>
    </source>
</evidence>
<proteinExistence type="predicted"/>
<name>A0A0R1TXE0_9LACO</name>
<evidence type="ECO:0000259" key="2">
    <source>
        <dbReference type="Pfam" id="PF07853"/>
    </source>
</evidence>
<dbReference type="Proteomes" id="UP000051922">
    <property type="component" value="Unassembled WGS sequence"/>
</dbReference>
<sequence>MNKTNRVLAFTIAVIWAPVLYGWAHYPELPARMATHWGFNNQVNGWMPKAMAVYGIPVLMTLLQLLLVGITRLNANHKGEAVRFERLLYAIMPTITVILYFTTIQANLGSDIDIRRVAIIVVAMMFMGMGNYLPTVPAGYNRTLNGMHKAAADPRTWPRVARAMGYTMVGGSLLMIASLFAPPMVSVAALAIAVVLLLAVSWWGYRLSVRQG</sequence>
<dbReference type="GO" id="GO:0009636">
    <property type="term" value="P:response to toxic substance"/>
    <property type="evidence" value="ECO:0007669"/>
    <property type="project" value="TreeGrafter"/>
</dbReference>
<feature type="transmembrane region" description="Helical" evidence="1">
    <location>
        <begin position="163"/>
        <end position="181"/>
    </location>
</feature>
<protein>
    <recommendedName>
        <fullName evidence="2">DUF1648 domain-containing protein</fullName>
    </recommendedName>
</protein>
<feature type="domain" description="DUF1648" evidence="2">
    <location>
        <begin position="14"/>
        <end position="61"/>
    </location>
</feature>
<keyword evidence="1" id="KW-0812">Transmembrane</keyword>
<organism evidence="3 4">
    <name type="scientific">Lacticaseibacillus pantheris DSM 15945 = JCM 12539 = NBRC 106106</name>
    <dbReference type="NCBI Taxonomy" id="1423783"/>
    <lineage>
        <taxon>Bacteria</taxon>
        <taxon>Bacillati</taxon>
        <taxon>Bacillota</taxon>
        <taxon>Bacilli</taxon>
        <taxon>Lactobacillales</taxon>
        <taxon>Lactobacillaceae</taxon>
        <taxon>Lacticaseibacillus</taxon>
    </lineage>
</organism>
<keyword evidence="1" id="KW-0472">Membrane</keyword>
<keyword evidence="4" id="KW-1185">Reference proteome</keyword>
<dbReference type="PATRIC" id="fig|1423783.4.peg.1305"/>
<gene>
    <name evidence="3" type="ORF">FC50_GL001263</name>
</gene>
<comment type="caution">
    <text evidence="3">The sequence shown here is derived from an EMBL/GenBank/DDBJ whole genome shotgun (WGS) entry which is preliminary data.</text>
</comment>
<dbReference type="OrthoDB" id="9808690at2"/>
<feature type="transmembrane region" description="Helical" evidence="1">
    <location>
        <begin position="7"/>
        <end position="26"/>
    </location>
</feature>
<feature type="transmembrane region" description="Helical" evidence="1">
    <location>
        <begin position="87"/>
        <end position="108"/>
    </location>
</feature>
<accession>A0A0R1TXE0</accession>
<dbReference type="RefSeq" id="WP_056956738.1">
    <property type="nucleotide sequence ID" value="NZ_AZFJ01000049.1"/>
</dbReference>
<evidence type="ECO:0000313" key="3">
    <source>
        <dbReference type="EMBL" id="KRL85868.1"/>
    </source>
</evidence>
<dbReference type="InterPro" id="IPR012867">
    <property type="entry name" value="DUF1648"/>
</dbReference>
<feature type="transmembrane region" description="Helical" evidence="1">
    <location>
        <begin position="114"/>
        <end position="133"/>
    </location>
</feature>
<reference evidence="3 4" key="1">
    <citation type="journal article" date="2015" name="Genome Announc.">
        <title>Expanding the biotechnology potential of lactobacilli through comparative genomics of 213 strains and associated genera.</title>
        <authorList>
            <person name="Sun Z."/>
            <person name="Harris H.M."/>
            <person name="McCann A."/>
            <person name="Guo C."/>
            <person name="Argimon S."/>
            <person name="Zhang W."/>
            <person name="Yang X."/>
            <person name="Jeffery I.B."/>
            <person name="Cooney J.C."/>
            <person name="Kagawa T.F."/>
            <person name="Liu W."/>
            <person name="Song Y."/>
            <person name="Salvetti E."/>
            <person name="Wrobel A."/>
            <person name="Rasinkangas P."/>
            <person name="Parkhill J."/>
            <person name="Rea M.C."/>
            <person name="O'Sullivan O."/>
            <person name="Ritari J."/>
            <person name="Douillard F.P."/>
            <person name="Paul Ross R."/>
            <person name="Yang R."/>
            <person name="Briner A.E."/>
            <person name="Felis G.E."/>
            <person name="de Vos W.M."/>
            <person name="Barrangou R."/>
            <person name="Klaenhammer T.R."/>
            <person name="Caufield P.W."/>
            <person name="Cui Y."/>
            <person name="Zhang H."/>
            <person name="O'Toole P.W."/>
        </authorList>
    </citation>
    <scope>NUCLEOTIDE SEQUENCE [LARGE SCALE GENOMIC DNA]</scope>
    <source>
        <strain evidence="3 4">DSM 15945</strain>
    </source>
</reference>
<dbReference type="PANTHER" id="PTHR37810:SF5">
    <property type="entry name" value="IMMUNITY PROTEIN SDPI"/>
    <property type="match status" value="1"/>
</dbReference>
<keyword evidence="1" id="KW-1133">Transmembrane helix</keyword>
<feature type="transmembrane region" description="Helical" evidence="1">
    <location>
        <begin position="46"/>
        <end position="67"/>
    </location>
</feature>
<dbReference type="EMBL" id="AZFJ01000049">
    <property type="protein sequence ID" value="KRL85868.1"/>
    <property type="molecule type" value="Genomic_DNA"/>
</dbReference>
<evidence type="ECO:0000313" key="4">
    <source>
        <dbReference type="Proteomes" id="UP000051922"/>
    </source>
</evidence>